<evidence type="ECO:0000313" key="3">
    <source>
        <dbReference type="Proteomes" id="UP001358586"/>
    </source>
</evidence>
<evidence type="ECO:0000313" key="2">
    <source>
        <dbReference type="EMBL" id="KAK5834163.1"/>
    </source>
</evidence>
<dbReference type="Proteomes" id="UP001358586">
    <property type="component" value="Chromosome 5"/>
</dbReference>
<name>A0ABR0Q4D2_GOSAR</name>
<keyword evidence="3" id="KW-1185">Reference proteome</keyword>
<feature type="domain" description="RNase H type-1" evidence="1">
    <location>
        <begin position="3"/>
        <end position="77"/>
    </location>
</feature>
<protein>
    <recommendedName>
        <fullName evidence="1">RNase H type-1 domain-containing protein</fullName>
    </recommendedName>
</protein>
<dbReference type="EMBL" id="JARKNE010000005">
    <property type="protein sequence ID" value="KAK5834163.1"/>
    <property type="molecule type" value="Genomic_DNA"/>
</dbReference>
<comment type="caution">
    <text evidence="2">The sequence shown here is derived from an EMBL/GenBank/DDBJ whole genome shotgun (WGS) entry which is preliminary data.</text>
</comment>
<accession>A0ABR0Q4D2</accession>
<dbReference type="Pfam" id="PF13456">
    <property type="entry name" value="RVT_3"/>
    <property type="match status" value="1"/>
</dbReference>
<dbReference type="InterPro" id="IPR002156">
    <property type="entry name" value="RNaseH_domain"/>
</dbReference>
<organism evidence="2 3">
    <name type="scientific">Gossypium arboreum</name>
    <name type="common">Tree cotton</name>
    <name type="synonym">Gossypium nanking</name>
    <dbReference type="NCBI Taxonomy" id="29729"/>
    <lineage>
        <taxon>Eukaryota</taxon>
        <taxon>Viridiplantae</taxon>
        <taxon>Streptophyta</taxon>
        <taxon>Embryophyta</taxon>
        <taxon>Tracheophyta</taxon>
        <taxon>Spermatophyta</taxon>
        <taxon>Magnoliopsida</taxon>
        <taxon>eudicotyledons</taxon>
        <taxon>Gunneridae</taxon>
        <taxon>Pentapetalae</taxon>
        <taxon>rosids</taxon>
        <taxon>malvids</taxon>
        <taxon>Malvales</taxon>
        <taxon>Malvaceae</taxon>
        <taxon>Malvoideae</taxon>
        <taxon>Gossypium</taxon>
    </lineage>
</organism>
<sequence length="107" mass="12104">MNSDWAETMAFEEGVNLSKNLNLKRVNFESDNANIVDITFLGQCAKETYAHLKAFESAVITGVPRSGNRLADFICNFVLKINCAWVFYANYPKEIHDIVIQDAINEI</sequence>
<proteinExistence type="predicted"/>
<reference evidence="2 3" key="1">
    <citation type="submission" date="2023-03" db="EMBL/GenBank/DDBJ databases">
        <title>WGS of Gossypium arboreum.</title>
        <authorList>
            <person name="Yu D."/>
        </authorList>
    </citation>
    <scope>NUCLEOTIDE SEQUENCE [LARGE SCALE GENOMIC DNA]</scope>
    <source>
        <tissue evidence="2">Leaf</tissue>
    </source>
</reference>
<gene>
    <name evidence="2" type="ORF">PVK06_018037</name>
</gene>
<evidence type="ECO:0000259" key="1">
    <source>
        <dbReference type="Pfam" id="PF13456"/>
    </source>
</evidence>